<keyword evidence="1" id="KW-0472">Membrane</keyword>
<feature type="transmembrane region" description="Helical" evidence="1">
    <location>
        <begin position="6"/>
        <end position="24"/>
    </location>
</feature>
<evidence type="ECO:0000256" key="1">
    <source>
        <dbReference type="SAM" id="Phobius"/>
    </source>
</evidence>
<proteinExistence type="predicted"/>
<reference evidence="2 3" key="1">
    <citation type="submission" date="2016-10" db="EMBL/GenBank/DDBJ databases">
        <authorList>
            <person name="Varghese N."/>
            <person name="Submissions S."/>
        </authorList>
    </citation>
    <scope>NUCLEOTIDE SEQUENCE [LARGE SCALE GENOMIC DNA]</scope>
    <source>
        <strain evidence="2 3">CDM_1</strain>
    </source>
</reference>
<name>A0A1G6UXI4_9EURY</name>
<keyword evidence="1" id="KW-0812">Transmembrane</keyword>
<dbReference type="EMBL" id="FMZP01000024">
    <property type="protein sequence ID" value="SDD46069.1"/>
    <property type="molecule type" value="Genomic_DNA"/>
</dbReference>
<keyword evidence="1" id="KW-1133">Transmembrane helix</keyword>
<sequence>MNLTNVISIILQGIVVTAIGLVVYQSGHRWFKSINHEFDSKEWAQLVIVGFVFFTGAISDQLLTAIQGVVVGWTFYQQIGVVLIASRLTVNAIVPNWLFDDSKSLLVYCVGVGLFVLPSL</sequence>
<gene>
    <name evidence="2" type="ORF">SAMN05192552_102418</name>
</gene>
<accession>A0A1G6UXI4</accession>
<dbReference type="AlphaFoldDB" id="A0A1G6UXI4"/>
<feature type="transmembrane region" description="Helical" evidence="1">
    <location>
        <begin position="75"/>
        <end position="94"/>
    </location>
</feature>
<protein>
    <submittedName>
        <fullName evidence="2">Uncharacterized protein</fullName>
    </submittedName>
</protein>
<evidence type="ECO:0000313" key="3">
    <source>
        <dbReference type="Proteomes" id="UP000324021"/>
    </source>
</evidence>
<evidence type="ECO:0000313" key="2">
    <source>
        <dbReference type="EMBL" id="SDD46069.1"/>
    </source>
</evidence>
<dbReference type="Proteomes" id="UP000324021">
    <property type="component" value="Unassembled WGS sequence"/>
</dbReference>
<feature type="transmembrane region" description="Helical" evidence="1">
    <location>
        <begin position="44"/>
        <end position="63"/>
    </location>
</feature>
<organism evidence="2 3">
    <name type="scientific">Natrinema hispanicum</name>
    <dbReference type="NCBI Taxonomy" id="392421"/>
    <lineage>
        <taxon>Archaea</taxon>
        <taxon>Methanobacteriati</taxon>
        <taxon>Methanobacteriota</taxon>
        <taxon>Stenosarchaea group</taxon>
        <taxon>Halobacteria</taxon>
        <taxon>Halobacteriales</taxon>
        <taxon>Natrialbaceae</taxon>
        <taxon>Natrinema</taxon>
    </lineage>
</organism>